<dbReference type="EMBL" id="MSFL01000005">
    <property type="protein sequence ID" value="PWY88281.1"/>
    <property type="molecule type" value="Genomic_DNA"/>
</dbReference>
<dbReference type="AlphaFoldDB" id="A0A317WRD0"/>
<dbReference type="GeneID" id="37060658"/>
<keyword evidence="3" id="KW-1185">Reference proteome</keyword>
<dbReference type="OrthoDB" id="10254945at2759"/>
<feature type="compositionally biased region" description="Basic and acidic residues" evidence="1">
    <location>
        <begin position="297"/>
        <end position="308"/>
    </location>
</feature>
<sequence>MSGSSLDIPYCFKGAHFPQVGFKDFPDGFCTLDNRNLFPREKFIMLHGEEEIKQIVYGKLEPALLLISRIILHHWASYSVFLRRKQPDDNDIFITEDHLVDVTKDEVVRSIQNLIPDFDFNPDMNIGSSCCAETALRPDSPRDLVVLNYDLISVLLSIRSDNAKISALVFLAVCIGHGIAHVLEFRMIRGGKLNAQSRAFLTPPGLTCREAGTAWESNVFGGKVVPICSRPSDLLRIQGLCINGSAVGYKMMKINEEWMHGLFNETHWQTTKRPTQAPLDVYADYAHLMPDDPEELSESRKEKTHGNDVRVQTGSPTKMPRFLRPQRRHGCKRVLLAGDS</sequence>
<protein>
    <submittedName>
        <fullName evidence="2">Uncharacterized protein</fullName>
    </submittedName>
</protein>
<dbReference type="STRING" id="1448321.A0A317WRD0"/>
<name>A0A317WRD0_9EURO</name>
<comment type="caution">
    <text evidence="2">The sequence shown here is derived from an EMBL/GenBank/DDBJ whole genome shotgun (WGS) entry which is preliminary data.</text>
</comment>
<evidence type="ECO:0000313" key="2">
    <source>
        <dbReference type="EMBL" id="PWY88281.1"/>
    </source>
</evidence>
<dbReference type="Proteomes" id="UP000247233">
    <property type="component" value="Unassembled WGS sequence"/>
</dbReference>
<feature type="region of interest" description="Disordered" evidence="1">
    <location>
        <begin position="292"/>
        <end position="322"/>
    </location>
</feature>
<organism evidence="2 3">
    <name type="scientific">Aspergillus heteromorphus CBS 117.55</name>
    <dbReference type="NCBI Taxonomy" id="1448321"/>
    <lineage>
        <taxon>Eukaryota</taxon>
        <taxon>Fungi</taxon>
        <taxon>Dikarya</taxon>
        <taxon>Ascomycota</taxon>
        <taxon>Pezizomycotina</taxon>
        <taxon>Eurotiomycetes</taxon>
        <taxon>Eurotiomycetidae</taxon>
        <taxon>Eurotiales</taxon>
        <taxon>Aspergillaceae</taxon>
        <taxon>Aspergillus</taxon>
        <taxon>Aspergillus subgen. Circumdati</taxon>
    </lineage>
</organism>
<dbReference type="VEuPathDB" id="FungiDB:BO70DRAFT_178548"/>
<dbReference type="RefSeq" id="XP_025401817.1">
    <property type="nucleotide sequence ID" value="XM_025538421.1"/>
</dbReference>
<proteinExistence type="predicted"/>
<evidence type="ECO:0000313" key="3">
    <source>
        <dbReference type="Proteomes" id="UP000247233"/>
    </source>
</evidence>
<accession>A0A317WRD0</accession>
<reference evidence="2 3" key="1">
    <citation type="submission" date="2016-12" db="EMBL/GenBank/DDBJ databases">
        <title>The genomes of Aspergillus section Nigri reveals drivers in fungal speciation.</title>
        <authorList>
            <consortium name="DOE Joint Genome Institute"/>
            <person name="Vesth T.C."/>
            <person name="Nybo J."/>
            <person name="Theobald S."/>
            <person name="Brandl J."/>
            <person name="Frisvad J.C."/>
            <person name="Nielsen K.F."/>
            <person name="Lyhne E.K."/>
            <person name="Kogle M.E."/>
            <person name="Kuo A."/>
            <person name="Riley R."/>
            <person name="Clum A."/>
            <person name="Nolan M."/>
            <person name="Lipzen A."/>
            <person name="Salamov A."/>
            <person name="Henrissat B."/>
            <person name="Wiebenga A."/>
            <person name="De Vries R.P."/>
            <person name="Grigoriev I.V."/>
            <person name="Mortensen U.H."/>
            <person name="Andersen M.R."/>
            <person name="Baker S.E."/>
        </authorList>
    </citation>
    <scope>NUCLEOTIDE SEQUENCE [LARGE SCALE GENOMIC DNA]</scope>
    <source>
        <strain evidence="2 3">CBS 117.55</strain>
    </source>
</reference>
<evidence type="ECO:0000256" key="1">
    <source>
        <dbReference type="SAM" id="MobiDB-lite"/>
    </source>
</evidence>
<gene>
    <name evidence="2" type="ORF">BO70DRAFT_178548</name>
</gene>